<feature type="region of interest" description="Disordered" evidence="10">
    <location>
        <begin position="343"/>
        <end position="362"/>
    </location>
</feature>
<feature type="transmembrane region" description="Helical" evidence="11">
    <location>
        <begin position="292"/>
        <end position="314"/>
    </location>
</feature>
<dbReference type="SUPFAM" id="SSF81321">
    <property type="entry name" value="Family A G protein-coupled receptor-like"/>
    <property type="match status" value="1"/>
</dbReference>
<keyword evidence="7 9" id="KW-0675">Receptor</keyword>
<evidence type="ECO:0000256" key="9">
    <source>
        <dbReference type="RuleBase" id="RU000688"/>
    </source>
</evidence>
<protein>
    <recommendedName>
        <fullName evidence="12">G-protein coupled receptors family 1 profile domain-containing protein</fullName>
    </recommendedName>
</protein>
<feature type="transmembrane region" description="Helical" evidence="11">
    <location>
        <begin position="69"/>
        <end position="95"/>
    </location>
</feature>
<keyword evidence="6 11" id="KW-0472">Membrane</keyword>
<organism evidence="13">
    <name type="scientific">Medioppia subpectinata</name>
    <dbReference type="NCBI Taxonomy" id="1979941"/>
    <lineage>
        <taxon>Eukaryota</taxon>
        <taxon>Metazoa</taxon>
        <taxon>Ecdysozoa</taxon>
        <taxon>Arthropoda</taxon>
        <taxon>Chelicerata</taxon>
        <taxon>Arachnida</taxon>
        <taxon>Acari</taxon>
        <taxon>Acariformes</taxon>
        <taxon>Sarcoptiformes</taxon>
        <taxon>Oribatida</taxon>
        <taxon>Brachypylina</taxon>
        <taxon>Oppioidea</taxon>
        <taxon>Oppiidae</taxon>
        <taxon>Medioppia</taxon>
    </lineage>
</organism>
<keyword evidence="4 11" id="KW-1133">Transmembrane helix</keyword>
<dbReference type="PANTHER" id="PTHR45695">
    <property type="entry name" value="LEUCOKININ RECEPTOR-RELATED"/>
    <property type="match status" value="1"/>
</dbReference>
<feature type="domain" description="G-protein coupled receptors family 1 profile" evidence="12">
    <location>
        <begin position="48"/>
        <end position="311"/>
    </location>
</feature>
<evidence type="ECO:0000256" key="3">
    <source>
        <dbReference type="ARBA" id="ARBA00022692"/>
    </source>
</evidence>
<evidence type="ECO:0000256" key="8">
    <source>
        <dbReference type="ARBA" id="ARBA00023224"/>
    </source>
</evidence>
<dbReference type="EMBL" id="CAJPIZ010006853">
    <property type="protein sequence ID" value="CAG2109880.1"/>
    <property type="molecule type" value="Genomic_DNA"/>
</dbReference>
<reference evidence="13" key="1">
    <citation type="submission" date="2020-11" db="EMBL/GenBank/DDBJ databases">
        <authorList>
            <person name="Tran Van P."/>
        </authorList>
    </citation>
    <scope>NUCLEOTIDE SEQUENCE</scope>
</reference>
<dbReference type="PROSITE" id="PS50262">
    <property type="entry name" value="G_PROTEIN_RECEP_F1_2"/>
    <property type="match status" value="1"/>
</dbReference>
<gene>
    <name evidence="13" type="ORF">OSB1V03_LOCUS9867</name>
</gene>
<evidence type="ECO:0000256" key="10">
    <source>
        <dbReference type="SAM" id="MobiDB-lite"/>
    </source>
</evidence>
<dbReference type="PRINTS" id="PR00237">
    <property type="entry name" value="GPCRRHODOPSN"/>
</dbReference>
<dbReference type="Proteomes" id="UP000759131">
    <property type="component" value="Unassembled WGS sequence"/>
</dbReference>
<feature type="transmembrane region" description="Helical" evidence="11">
    <location>
        <begin position="32"/>
        <end position="57"/>
    </location>
</feature>
<accession>A0A7R9KU35</accession>
<dbReference type="EMBL" id="OC861428">
    <property type="protein sequence ID" value="CAD7629450.1"/>
    <property type="molecule type" value="Genomic_DNA"/>
</dbReference>
<dbReference type="PANTHER" id="PTHR45695:SF9">
    <property type="entry name" value="LEUCOKININ RECEPTOR"/>
    <property type="match status" value="1"/>
</dbReference>
<keyword evidence="5 9" id="KW-0297">G-protein coupled receptor</keyword>
<dbReference type="AlphaFoldDB" id="A0A7R9KU35"/>
<feature type="transmembrane region" description="Helical" evidence="11">
    <location>
        <begin position="207"/>
        <end position="226"/>
    </location>
</feature>
<evidence type="ECO:0000256" key="7">
    <source>
        <dbReference type="ARBA" id="ARBA00023170"/>
    </source>
</evidence>
<evidence type="ECO:0000313" key="13">
    <source>
        <dbReference type="EMBL" id="CAD7629450.1"/>
    </source>
</evidence>
<evidence type="ECO:0000256" key="1">
    <source>
        <dbReference type="ARBA" id="ARBA00004141"/>
    </source>
</evidence>
<name>A0A7R9KU35_9ACAR</name>
<dbReference type="PRINTS" id="PR01012">
    <property type="entry name" value="NRPEPTIDEYR"/>
</dbReference>
<dbReference type="InterPro" id="IPR017452">
    <property type="entry name" value="GPCR_Rhodpsn_7TM"/>
</dbReference>
<evidence type="ECO:0000256" key="4">
    <source>
        <dbReference type="ARBA" id="ARBA00022989"/>
    </source>
</evidence>
<feature type="transmembrane region" description="Helical" evidence="11">
    <location>
        <begin position="250"/>
        <end position="272"/>
    </location>
</feature>
<dbReference type="GO" id="GO:0004983">
    <property type="term" value="F:neuropeptide Y receptor activity"/>
    <property type="evidence" value="ECO:0007669"/>
    <property type="project" value="InterPro"/>
</dbReference>
<dbReference type="Gene3D" id="1.20.1070.10">
    <property type="entry name" value="Rhodopsin 7-helix transmembrane proteins"/>
    <property type="match status" value="1"/>
</dbReference>
<dbReference type="PROSITE" id="PS00237">
    <property type="entry name" value="G_PROTEIN_RECEP_F1_1"/>
    <property type="match status" value="1"/>
</dbReference>
<sequence length="362" mass="41134">MALNQSINATNVTIGNNTIADDTAYEDDSRDWIVLVLYLITSILAIVGNAFICVVVYRKKHFRSTTYKLIVNMAVSDIIGGIVIPGQWLFCSTYFLDNGVFAHRICGICKSLQILSYYVSTFTMTAIAIDRYRLICKPLAPRMGPLVPILITWLLGALFTSTTFFSMRVSEYFSPTQGLIGCRVIFPSDVSLVLRKMRVMLTIITQYVMPLSITGYFYGLVVYAVWSREQVGTASQTKTKSFNENKKRTVKMLITVTVLFGLAWFPTHLMHYLKFYTKVIPVSKGTCNATTFYMLCYWLGISSCCYNAFIYCYFNVEFKTEAIRGWNRLFLCLPIEMQTKQKREDESGTNGTSSTDYKSTNV</sequence>
<evidence type="ECO:0000313" key="14">
    <source>
        <dbReference type="Proteomes" id="UP000759131"/>
    </source>
</evidence>
<dbReference type="InterPro" id="IPR000611">
    <property type="entry name" value="NPY_rcpt"/>
</dbReference>
<evidence type="ECO:0000256" key="6">
    <source>
        <dbReference type="ARBA" id="ARBA00023136"/>
    </source>
</evidence>
<feature type="transmembrane region" description="Helical" evidence="11">
    <location>
        <begin position="146"/>
        <end position="167"/>
    </location>
</feature>
<keyword evidence="3 9" id="KW-0812">Transmembrane</keyword>
<comment type="similarity">
    <text evidence="2 9">Belongs to the G-protein coupled receptor 1 family.</text>
</comment>
<evidence type="ECO:0000256" key="2">
    <source>
        <dbReference type="ARBA" id="ARBA00010663"/>
    </source>
</evidence>
<evidence type="ECO:0000256" key="11">
    <source>
        <dbReference type="SAM" id="Phobius"/>
    </source>
</evidence>
<keyword evidence="14" id="KW-1185">Reference proteome</keyword>
<dbReference type="OrthoDB" id="6503097at2759"/>
<dbReference type="InterPro" id="IPR000276">
    <property type="entry name" value="GPCR_Rhodpsn"/>
</dbReference>
<keyword evidence="8 9" id="KW-0807">Transducer</keyword>
<dbReference type="GO" id="GO:0005886">
    <property type="term" value="C:plasma membrane"/>
    <property type="evidence" value="ECO:0007669"/>
    <property type="project" value="TreeGrafter"/>
</dbReference>
<feature type="compositionally biased region" description="Polar residues" evidence="10">
    <location>
        <begin position="348"/>
        <end position="362"/>
    </location>
</feature>
<comment type="subcellular location">
    <subcellularLocation>
        <location evidence="1">Membrane</location>
        <topology evidence="1">Multi-pass membrane protein</topology>
    </subcellularLocation>
</comment>
<evidence type="ECO:0000256" key="5">
    <source>
        <dbReference type="ARBA" id="ARBA00023040"/>
    </source>
</evidence>
<evidence type="ECO:0000259" key="12">
    <source>
        <dbReference type="PROSITE" id="PS50262"/>
    </source>
</evidence>
<proteinExistence type="inferred from homology"/>
<dbReference type="Pfam" id="PF00001">
    <property type="entry name" value="7tm_1"/>
    <property type="match status" value="1"/>
</dbReference>